<evidence type="ECO:0000256" key="3">
    <source>
        <dbReference type="PIRNR" id="PIRNR000124"/>
    </source>
</evidence>
<dbReference type="RefSeq" id="WP_378265007.1">
    <property type="nucleotide sequence ID" value="NZ_JBHUKR010000007.1"/>
</dbReference>
<keyword evidence="2" id="KW-0520">NAD</keyword>
<keyword evidence="1" id="KW-0560">Oxidoreductase</keyword>
<dbReference type="InterPro" id="IPR036220">
    <property type="entry name" value="UDP-Glc/GDP-Man_DH_C_sf"/>
</dbReference>
<dbReference type="InterPro" id="IPR008927">
    <property type="entry name" value="6-PGluconate_DH-like_C_sf"/>
</dbReference>
<dbReference type="PIRSF" id="PIRSF500136">
    <property type="entry name" value="UDP_ManNAc_DH"/>
    <property type="match status" value="1"/>
</dbReference>
<evidence type="ECO:0000313" key="5">
    <source>
        <dbReference type="EMBL" id="MFD2417335.1"/>
    </source>
</evidence>
<name>A0ABW5FRP5_9PSEU</name>
<sequence>MNDLMGRHLRLVVVGQGYVGLPVAMRAVAAGFSVVGLDLDAVRVWSLKDGRSYVDDVGDGELCQALATGRYRPTVSYEDAEAFDAAIITVPTPLKDFVPDLGYVESAADGIAAHLRPGATVVLESTSYPGTTEEIVVPLLEKGSGLRAGRDFFVGYSPERIDPGNPKWTLANTPKIVSGVDERSLAAVKSLYDALVERTVPVATTREAELAKLVENTFRHVNIALINEIAMFAHELGVDIWGAVEAASTKPFGFLPFRPGPGVGGHCLPVDPGFLSWRVRHDLNREFRFVALANDINDHMPDYVVQRLTAALNRRRKAVQGSVILLLGLSYKPNTGDIRESPVLRVVELLAEQGAVIRVVDSHVEAHRCPPAMKLVELTESCVRQADAVVLLTDHDDVDYEIVERGSDLVLDTRNRLRGSQVEHL</sequence>
<dbReference type="SUPFAM" id="SSF48179">
    <property type="entry name" value="6-phosphogluconate dehydrogenase C-terminal domain-like"/>
    <property type="match status" value="1"/>
</dbReference>
<feature type="domain" description="UDP-glucose/GDP-mannose dehydrogenase C-terminal" evidence="4">
    <location>
        <begin position="325"/>
        <end position="419"/>
    </location>
</feature>
<dbReference type="InterPro" id="IPR014027">
    <property type="entry name" value="UDP-Glc/GDP-Man_DH_C"/>
</dbReference>
<comment type="caution">
    <text evidence="5">The sequence shown here is derived from an EMBL/GenBank/DDBJ whole genome shotgun (WGS) entry which is preliminary data.</text>
</comment>
<dbReference type="NCBIfam" id="TIGR03026">
    <property type="entry name" value="NDP-sugDHase"/>
    <property type="match status" value="1"/>
</dbReference>
<dbReference type="Pfam" id="PF03720">
    <property type="entry name" value="UDPG_MGDP_dh_C"/>
    <property type="match status" value="1"/>
</dbReference>
<evidence type="ECO:0000313" key="6">
    <source>
        <dbReference type="Proteomes" id="UP001597417"/>
    </source>
</evidence>
<dbReference type="PANTHER" id="PTHR43491:SF1">
    <property type="entry name" value="UDP-N-ACETYL-D-MANNOSAMINE DEHYDROGENASE"/>
    <property type="match status" value="1"/>
</dbReference>
<proteinExistence type="inferred from homology"/>
<accession>A0ABW5FRP5</accession>
<dbReference type="PIRSF" id="PIRSF000124">
    <property type="entry name" value="UDPglc_GDPman_dh"/>
    <property type="match status" value="1"/>
</dbReference>
<gene>
    <name evidence="5" type="ORF">ACFSXZ_13480</name>
</gene>
<comment type="similarity">
    <text evidence="3">Belongs to the UDP-glucose/GDP-mannose dehydrogenase family.</text>
</comment>
<dbReference type="SMART" id="SM00984">
    <property type="entry name" value="UDPG_MGDP_dh_C"/>
    <property type="match status" value="1"/>
</dbReference>
<evidence type="ECO:0000256" key="2">
    <source>
        <dbReference type="ARBA" id="ARBA00023027"/>
    </source>
</evidence>
<dbReference type="InterPro" id="IPR028359">
    <property type="entry name" value="UDP_ManNAc/GlcNAc_DH"/>
</dbReference>
<evidence type="ECO:0000259" key="4">
    <source>
        <dbReference type="SMART" id="SM00984"/>
    </source>
</evidence>
<evidence type="ECO:0000256" key="1">
    <source>
        <dbReference type="ARBA" id="ARBA00023002"/>
    </source>
</evidence>
<dbReference type="InterPro" id="IPR017476">
    <property type="entry name" value="UDP-Glc/GDP-Man"/>
</dbReference>
<dbReference type="SUPFAM" id="SSF51735">
    <property type="entry name" value="NAD(P)-binding Rossmann-fold domains"/>
    <property type="match status" value="1"/>
</dbReference>
<dbReference type="SUPFAM" id="SSF52413">
    <property type="entry name" value="UDP-glucose/GDP-mannose dehydrogenase C-terminal domain"/>
    <property type="match status" value="1"/>
</dbReference>
<dbReference type="InterPro" id="IPR036291">
    <property type="entry name" value="NAD(P)-bd_dom_sf"/>
</dbReference>
<dbReference type="InterPro" id="IPR014026">
    <property type="entry name" value="UDP-Glc/GDP-Man_DH_dimer"/>
</dbReference>
<keyword evidence="6" id="KW-1185">Reference proteome</keyword>
<protein>
    <submittedName>
        <fullName evidence="5">Nucleotide sugar dehydrogenase</fullName>
    </submittedName>
</protein>
<dbReference type="Gene3D" id="3.40.50.720">
    <property type="entry name" value="NAD(P)-binding Rossmann-like Domain"/>
    <property type="match status" value="2"/>
</dbReference>
<dbReference type="EMBL" id="JBHUKR010000007">
    <property type="protein sequence ID" value="MFD2417335.1"/>
    <property type="molecule type" value="Genomic_DNA"/>
</dbReference>
<dbReference type="Pfam" id="PF00984">
    <property type="entry name" value="UDPG_MGDP_dh"/>
    <property type="match status" value="1"/>
</dbReference>
<dbReference type="PANTHER" id="PTHR43491">
    <property type="entry name" value="UDP-N-ACETYL-D-MANNOSAMINE DEHYDROGENASE"/>
    <property type="match status" value="1"/>
</dbReference>
<reference evidence="6" key="1">
    <citation type="journal article" date="2019" name="Int. J. Syst. Evol. Microbiol.">
        <title>The Global Catalogue of Microorganisms (GCM) 10K type strain sequencing project: providing services to taxonomists for standard genome sequencing and annotation.</title>
        <authorList>
            <consortium name="The Broad Institute Genomics Platform"/>
            <consortium name="The Broad Institute Genome Sequencing Center for Infectious Disease"/>
            <person name="Wu L."/>
            <person name="Ma J."/>
        </authorList>
    </citation>
    <scope>NUCLEOTIDE SEQUENCE [LARGE SCALE GENOMIC DNA]</scope>
    <source>
        <strain evidence="6">CGMCC 4.7645</strain>
    </source>
</reference>
<dbReference type="Pfam" id="PF03721">
    <property type="entry name" value="UDPG_MGDP_dh_N"/>
    <property type="match status" value="1"/>
</dbReference>
<dbReference type="InterPro" id="IPR001732">
    <property type="entry name" value="UDP-Glc/GDP-Man_DH_N"/>
</dbReference>
<organism evidence="5 6">
    <name type="scientific">Amycolatopsis pigmentata</name>
    <dbReference type="NCBI Taxonomy" id="450801"/>
    <lineage>
        <taxon>Bacteria</taxon>
        <taxon>Bacillati</taxon>
        <taxon>Actinomycetota</taxon>
        <taxon>Actinomycetes</taxon>
        <taxon>Pseudonocardiales</taxon>
        <taxon>Pseudonocardiaceae</taxon>
        <taxon>Amycolatopsis</taxon>
    </lineage>
</organism>
<dbReference type="Proteomes" id="UP001597417">
    <property type="component" value="Unassembled WGS sequence"/>
</dbReference>